<reference evidence="2 3" key="1">
    <citation type="submission" date="2016-07" db="EMBL/GenBank/DDBJ databases">
        <title>Draft Genome Sequence of Bifidobacterium adolescentis strain Km 4.</title>
        <authorList>
            <person name="Danilenko V.N."/>
        </authorList>
    </citation>
    <scope>NUCLEOTIDE SEQUENCE [LARGE SCALE GENOMIC DNA]</scope>
    <source>
        <strain evidence="2 3">Km 4</strain>
    </source>
</reference>
<dbReference type="RefSeq" id="WP_070122469.1">
    <property type="nucleotide sequence ID" value="NZ_JADNFK010000001.1"/>
</dbReference>
<evidence type="ECO:0000313" key="2">
    <source>
        <dbReference type="EMBL" id="OFA35328.1"/>
    </source>
</evidence>
<sequence>MNEKVLRSTSFLPSVSTTSRIFPLRQASSCAPWITWPAKGDVATPSLMKPMMSEQPRANPRASAL</sequence>
<feature type="region of interest" description="Disordered" evidence="1">
    <location>
        <begin position="46"/>
        <end position="65"/>
    </location>
</feature>
<dbReference type="AlphaFoldDB" id="A0A1E7Y113"/>
<name>A0A1E7Y113_BIFAD</name>
<protein>
    <submittedName>
        <fullName evidence="2">Uncharacterized protein</fullName>
    </submittedName>
</protein>
<comment type="caution">
    <text evidence="2">The sequence shown here is derived from an EMBL/GenBank/DDBJ whole genome shotgun (WGS) entry which is preliminary data.</text>
</comment>
<gene>
    <name evidence="2" type="ORF">BBK15_04500</name>
</gene>
<organism evidence="2 3">
    <name type="scientific">Bifidobacterium adolescentis</name>
    <dbReference type="NCBI Taxonomy" id="1680"/>
    <lineage>
        <taxon>Bacteria</taxon>
        <taxon>Bacillati</taxon>
        <taxon>Actinomycetota</taxon>
        <taxon>Actinomycetes</taxon>
        <taxon>Bifidobacteriales</taxon>
        <taxon>Bifidobacteriaceae</taxon>
        <taxon>Bifidobacterium</taxon>
    </lineage>
</organism>
<accession>A0A1E7Y113</accession>
<dbReference type="Proteomes" id="UP000175684">
    <property type="component" value="Unassembled WGS sequence"/>
</dbReference>
<evidence type="ECO:0000313" key="3">
    <source>
        <dbReference type="Proteomes" id="UP000175684"/>
    </source>
</evidence>
<dbReference type="EMBL" id="MAXD01000002">
    <property type="protein sequence ID" value="OFA35328.1"/>
    <property type="molecule type" value="Genomic_DNA"/>
</dbReference>
<evidence type="ECO:0000256" key="1">
    <source>
        <dbReference type="SAM" id="MobiDB-lite"/>
    </source>
</evidence>
<proteinExistence type="predicted"/>